<dbReference type="AlphaFoldDB" id="A0A8J4XPE9"/>
<reference evidence="1" key="1">
    <citation type="submission" date="2020-07" db="EMBL/GenBank/DDBJ databases">
        <title>The High-quality genome of the commercially important snow crab, Chionoecetes opilio.</title>
        <authorList>
            <person name="Jeong J.-H."/>
            <person name="Ryu S."/>
        </authorList>
    </citation>
    <scope>NUCLEOTIDE SEQUENCE</scope>
    <source>
        <strain evidence="1">MADBK_172401_WGS</strain>
        <tissue evidence="1">Digestive gland</tissue>
    </source>
</reference>
<sequence length="169" mass="18871">MLPGRWPELLLSGWCDVGAWCITRGVVVWRQVGPRGSFRAPATCRRRLYAAHAFLHEPLKILRHGGVGTQKGWGRAVMFIGDLTSNYRELTGRLVTASPESQLPASGDTEMWREDEGSLIMSGIDMSLTHMECRKHKKIKQEIARKEKHAFTMYAHKAGLVVGSDSPGK</sequence>
<protein>
    <submittedName>
        <fullName evidence="1">Uncharacterized protein</fullName>
    </submittedName>
</protein>
<name>A0A8J4XPE9_CHIOP</name>
<dbReference type="EMBL" id="JACEEZ010023511">
    <property type="protein sequence ID" value="KAG0711218.1"/>
    <property type="molecule type" value="Genomic_DNA"/>
</dbReference>
<comment type="caution">
    <text evidence="1">The sequence shown here is derived from an EMBL/GenBank/DDBJ whole genome shotgun (WGS) entry which is preliminary data.</text>
</comment>
<keyword evidence="2" id="KW-1185">Reference proteome</keyword>
<gene>
    <name evidence="1" type="ORF">GWK47_021094</name>
</gene>
<dbReference type="Proteomes" id="UP000770661">
    <property type="component" value="Unassembled WGS sequence"/>
</dbReference>
<evidence type="ECO:0000313" key="1">
    <source>
        <dbReference type="EMBL" id="KAG0711218.1"/>
    </source>
</evidence>
<evidence type="ECO:0000313" key="2">
    <source>
        <dbReference type="Proteomes" id="UP000770661"/>
    </source>
</evidence>
<organism evidence="1 2">
    <name type="scientific">Chionoecetes opilio</name>
    <name type="common">Atlantic snow crab</name>
    <name type="synonym">Cancer opilio</name>
    <dbReference type="NCBI Taxonomy" id="41210"/>
    <lineage>
        <taxon>Eukaryota</taxon>
        <taxon>Metazoa</taxon>
        <taxon>Ecdysozoa</taxon>
        <taxon>Arthropoda</taxon>
        <taxon>Crustacea</taxon>
        <taxon>Multicrustacea</taxon>
        <taxon>Malacostraca</taxon>
        <taxon>Eumalacostraca</taxon>
        <taxon>Eucarida</taxon>
        <taxon>Decapoda</taxon>
        <taxon>Pleocyemata</taxon>
        <taxon>Brachyura</taxon>
        <taxon>Eubrachyura</taxon>
        <taxon>Majoidea</taxon>
        <taxon>Majidae</taxon>
        <taxon>Chionoecetes</taxon>
    </lineage>
</organism>
<dbReference type="OrthoDB" id="428734at2759"/>
<proteinExistence type="predicted"/>
<accession>A0A8J4XPE9</accession>